<reference evidence="5 8" key="3">
    <citation type="submission" date="2020-08" db="EMBL/GenBank/DDBJ databases">
        <title>Genomic Encyclopedia of Type Strains, Phase IV (KMG-IV): sequencing the most valuable type-strain genomes for metagenomic binning, comparative biology and taxonomic classification.</title>
        <authorList>
            <person name="Goeker M."/>
        </authorList>
    </citation>
    <scope>NUCLEOTIDE SEQUENCE [LARGE SCALE GENOMIC DNA]</scope>
    <source>
        <strain evidence="5 8">DSM 100995</strain>
    </source>
</reference>
<dbReference type="EMBL" id="SNQG01000001">
    <property type="protein sequence ID" value="TEW69244.1"/>
    <property type="molecule type" value="Genomic_DNA"/>
</dbReference>
<name>A0A4Y8AJQ4_9SPHI</name>
<protein>
    <submittedName>
        <fullName evidence="5">DNA primase</fullName>
        <ecNumber evidence="5">2.7.7.-</ecNumber>
    </submittedName>
</protein>
<dbReference type="RefSeq" id="WP_134335079.1">
    <property type="nucleotide sequence ID" value="NZ_BMCZ01000001.1"/>
</dbReference>
<organism evidence="6 7">
    <name type="scientific">Mucilaginibacter phyllosphaerae</name>
    <dbReference type="NCBI Taxonomy" id="1812349"/>
    <lineage>
        <taxon>Bacteria</taxon>
        <taxon>Pseudomonadati</taxon>
        <taxon>Bacteroidota</taxon>
        <taxon>Sphingobacteriia</taxon>
        <taxon>Sphingobacteriales</taxon>
        <taxon>Sphingobacteriaceae</taxon>
        <taxon>Mucilaginibacter</taxon>
    </lineage>
</organism>
<dbReference type="SUPFAM" id="SSF57783">
    <property type="entry name" value="Zinc beta-ribbon"/>
    <property type="match status" value="1"/>
</dbReference>
<dbReference type="EMBL" id="JACIEG010000001">
    <property type="protein sequence ID" value="MBB3967701.1"/>
    <property type="molecule type" value="Genomic_DNA"/>
</dbReference>
<keyword evidence="3" id="KW-0862">Zinc</keyword>
<reference evidence="6" key="2">
    <citation type="submission" date="2019-03" db="EMBL/GenBank/DDBJ databases">
        <authorList>
            <person name="Yan Y.-Q."/>
            <person name="Du Z.-J."/>
        </authorList>
    </citation>
    <scope>NUCLEOTIDE SEQUENCE</scope>
    <source>
        <strain evidence="6">PP-F2FG21</strain>
    </source>
</reference>
<feature type="domain" description="Zinc finger CHC2-type" evidence="4">
    <location>
        <begin position="32"/>
        <end position="86"/>
    </location>
</feature>
<evidence type="ECO:0000313" key="8">
    <source>
        <dbReference type="Proteomes" id="UP000583101"/>
    </source>
</evidence>
<sequence>MSEELILQIQKKAGLTEVVSKYILLNNSRKVLKGRCPFHKDDTTSLMIMPESNIFKCFGCGAEGGPVDFVARIESVSREEVAGRMAKELGFTLNKFAQ</sequence>
<dbReference type="Pfam" id="PF01807">
    <property type="entry name" value="Zn_ribbon_DnaG"/>
    <property type="match status" value="1"/>
</dbReference>
<dbReference type="GO" id="GO:0006269">
    <property type="term" value="P:DNA replication, synthesis of primer"/>
    <property type="evidence" value="ECO:0007669"/>
    <property type="project" value="TreeGrafter"/>
</dbReference>
<dbReference type="GO" id="GO:0008270">
    <property type="term" value="F:zinc ion binding"/>
    <property type="evidence" value="ECO:0007669"/>
    <property type="project" value="UniProtKB-KW"/>
</dbReference>
<comment type="caution">
    <text evidence="6">The sequence shown here is derived from an EMBL/GenBank/DDBJ whole genome shotgun (WGS) entry which is preliminary data.</text>
</comment>
<keyword evidence="5" id="KW-0808">Transferase</keyword>
<dbReference type="GO" id="GO:0003899">
    <property type="term" value="F:DNA-directed RNA polymerase activity"/>
    <property type="evidence" value="ECO:0007669"/>
    <property type="project" value="InterPro"/>
</dbReference>
<accession>A0A4Y8AJQ4</accession>
<evidence type="ECO:0000313" key="5">
    <source>
        <dbReference type="EMBL" id="MBB3967701.1"/>
    </source>
</evidence>
<evidence type="ECO:0000313" key="6">
    <source>
        <dbReference type="EMBL" id="TEW69244.1"/>
    </source>
</evidence>
<dbReference type="SMART" id="SM00400">
    <property type="entry name" value="ZnF_CHCC"/>
    <property type="match status" value="1"/>
</dbReference>
<keyword evidence="5" id="KW-0548">Nucleotidyltransferase</keyword>
<evidence type="ECO:0000313" key="7">
    <source>
        <dbReference type="Proteomes" id="UP000297248"/>
    </source>
</evidence>
<gene>
    <name evidence="6" type="ORF">E2R65_03510</name>
    <name evidence="5" type="ORF">GGR35_000287</name>
</gene>
<dbReference type="InterPro" id="IPR036977">
    <property type="entry name" value="DNA_primase_Znf_CHC2"/>
</dbReference>
<dbReference type="PANTHER" id="PTHR30313">
    <property type="entry name" value="DNA PRIMASE"/>
    <property type="match status" value="1"/>
</dbReference>
<dbReference type="EC" id="2.7.7.-" evidence="5"/>
<evidence type="ECO:0000256" key="1">
    <source>
        <dbReference type="ARBA" id="ARBA00022723"/>
    </source>
</evidence>
<dbReference type="Gene3D" id="3.90.580.10">
    <property type="entry name" value="Zinc finger, CHC2-type domain"/>
    <property type="match status" value="1"/>
</dbReference>
<keyword evidence="1" id="KW-0479">Metal-binding</keyword>
<dbReference type="Proteomes" id="UP000583101">
    <property type="component" value="Unassembled WGS sequence"/>
</dbReference>
<dbReference type="InterPro" id="IPR002694">
    <property type="entry name" value="Znf_CHC2"/>
</dbReference>
<dbReference type="AlphaFoldDB" id="A0A4Y8AJQ4"/>
<reference evidence="6 7" key="1">
    <citation type="journal article" date="2016" name="Int. J. Syst. Evol. Microbiol.">
        <title>Proposal of Mucilaginibacter phyllosphaerae sp. nov. isolated from the phyllosphere of Galium album.</title>
        <authorList>
            <person name="Aydogan E.L."/>
            <person name="Busse H.J."/>
            <person name="Moser G."/>
            <person name="Muller C."/>
            <person name="Kampfer P."/>
            <person name="Glaeser S.P."/>
        </authorList>
    </citation>
    <scope>NUCLEOTIDE SEQUENCE [LARGE SCALE GENOMIC DNA]</scope>
    <source>
        <strain evidence="6 7">PP-F2FG21</strain>
    </source>
</reference>
<dbReference type="GO" id="GO:0005737">
    <property type="term" value="C:cytoplasm"/>
    <property type="evidence" value="ECO:0007669"/>
    <property type="project" value="TreeGrafter"/>
</dbReference>
<keyword evidence="8" id="KW-1185">Reference proteome</keyword>
<keyword evidence="2" id="KW-0863">Zinc-finger</keyword>
<proteinExistence type="predicted"/>
<evidence type="ECO:0000256" key="3">
    <source>
        <dbReference type="ARBA" id="ARBA00022833"/>
    </source>
</evidence>
<dbReference type="PANTHER" id="PTHR30313:SF2">
    <property type="entry name" value="DNA PRIMASE"/>
    <property type="match status" value="1"/>
</dbReference>
<evidence type="ECO:0000259" key="4">
    <source>
        <dbReference type="SMART" id="SM00400"/>
    </source>
</evidence>
<dbReference type="InterPro" id="IPR050219">
    <property type="entry name" value="DnaG_primase"/>
</dbReference>
<dbReference type="Proteomes" id="UP000297248">
    <property type="component" value="Unassembled WGS sequence"/>
</dbReference>
<dbReference type="OrthoDB" id="9804281at2"/>
<dbReference type="GO" id="GO:0003677">
    <property type="term" value="F:DNA binding"/>
    <property type="evidence" value="ECO:0007669"/>
    <property type="project" value="InterPro"/>
</dbReference>
<evidence type="ECO:0000256" key="2">
    <source>
        <dbReference type="ARBA" id="ARBA00022771"/>
    </source>
</evidence>